<evidence type="ECO:0000313" key="4">
    <source>
        <dbReference type="EMBL" id="OAQ38804.1"/>
    </source>
</evidence>
<dbReference type="InterPro" id="IPR001509">
    <property type="entry name" value="Epimerase_deHydtase"/>
</dbReference>
<sequence length="350" mass="39858">MLSYFEDDLKMVLSNTKNCWHKLVDKTIFITGGTGFFGIWLLMSYLYANRTLKLNSNIILLTRDKFKFLNKYSWVNDYQEITFIEGDIKDFQFPEIAIDFIIHAATEASVKLNIEKPLIMFNTIINGTKRVLDLAKAKNVESILLTSSGAVYGKQPSEIENLSEDYLGAPMPSEKSSMYGESKRMSEVLFSTYYHQYKLPVKIARCYAFVGPYLPLDSHFAVGNFIKNIIEGEDIIIEGDGTPYRSYMYAADLTVWLWTILFSGKNNEPYNVGSPESISIQELAEKILKIDLENKSKIFVKIPISGNLPLRYVPNVNKAIKGLGLDIYTTIDASLNKTIMFNKLNYGSKY</sequence>
<evidence type="ECO:0000259" key="3">
    <source>
        <dbReference type="Pfam" id="PF01370"/>
    </source>
</evidence>
<dbReference type="PANTHER" id="PTHR43000">
    <property type="entry name" value="DTDP-D-GLUCOSE 4,6-DEHYDRATASE-RELATED"/>
    <property type="match status" value="1"/>
</dbReference>
<dbReference type="EMBL" id="LWHJ01000029">
    <property type="protein sequence ID" value="OAQ38804.1"/>
    <property type="molecule type" value="Genomic_DNA"/>
</dbReference>
<evidence type="ECO:0000256" key="1">
    <source>
        <dbReference type="ARBA" id="ARBA00007637"/>
    </source>
</evidence>
<organism evidence="4 5">
    <name type="scientific">Pedobacter psychrophilus</name>
    <dbReference type="NCBI Taxonomy" id="1826909"/>
    <lineage>
        <taxon>Bacteria</taxon>
        <taxon>Pseudomonadati</taxon>
        <taxon>Bacteroidota</taxon>
        <taxon>Sphingobacteriia</taxon>
        <taxon>Sphingobacteriales</taxon>
        <taxon>Sphingobacteriaceae</taxon>
        <taxon>Pedobacter</taxon>
    </lineage>
</organism>
<evidence type="ECO:0000313" key="5">
    <source>
        <dbReference type="Proteomes" id="UP000078459"/>
    </source>
</evidence>
<protein>
    <recommendedName>
        <fullName evidence="3">NAD-dependent epimerase/dehydratase domain-containing protein</fullName>
    </recommendedName>
</protein>
<feature type="transmembrane region" description="Helical" evidence="2">
    <location>
        <begin position="28"/>
        <end position="48"/>
    </location>
</feature>
<gene>
    <name evidence="4" type="ORF">A5893_12200</name>
</gene>
<keyword evidence="2" id="KW-1133">Transmembrane helix</keyword>
<dbReference type="Gene3D" id="3.40.50.720">
    <property type="entry name" value="NAD(P)-binding Rossmann-like Domain"/>
    <property type="match status" value="1"/>
</dbReference>
<keyword evidence="5" id="KW-1185">Reference proteome</keyword>
<proteinExistence type="inferred from homology"/>
<reference evidence="4 5" key="1">
    <citation type="submission" date="2016-04" db="EMBL/GenBank/DDBJ databases">
        <authorList>
            <person name="Evans L.H."/>
            <person name="Alamgir A."/>
            <person name="Owens N."/>
            <person name="Weber N.D."/>
            <person name="Virtaneva K."/>
            <person name="Barbian K."/>
            <person name="Babar A."/>
            <person name="Rosenke K."/>
        </authorList>
    </citation>
    <scope>NUCLEOTIDE SEQUENCE [LARGE SCALE GENOMIC DNA]</scope>
    <source>
        <strain evidence="4 5">CCM 8644</strain>
    </source>
</reference>
<reference evidence="4 5" key="2">
    <citation type="submission" date="2016-06" db="EMBL/GenBank/DDBJ databases">
        <title>Pedobacter psychrophilus sp. nov., isolated from Antarctic fragmentary rock.</title>
        <authorList>
            <person name="Svec P."/>
        </authorList>
    </citation>
    <scope>NUCLEOTIDE SEQUENCE [LARGE SCALE GENOMIC DNA]</scope>
    <source>
        <strain evidence="4 5">CCM 8644</strain>
    </source>
</reference>
<dbReference type="Proteomes" id="UP000078459">
    <property type="component" value="Unassembled WGS sequence"/>
</dbReference>
<dbReference type="InterPro" id="IPR036291">
    <property type="entry name" value="NAD(P)-bd_dom_sf"/>
</dbReference>
<dbReference type="OrthoDB" id="9803111at2"/>
<comment type="similarity">
    <text evidence="1">Belongs to the NAD(P)-dependent epimerase/dehydratase family.</text>
</comment>
<dbReference type="Gene3D" id="3.90.25.10">
    <property type="entry name" value="UDP-galactose 4-epimerase, domain 1"/>
    <property type="match status" value="1"/>
</dbReference>
<feature type="domain" description="NAD-dependent epimerase/dehydratase" evidence="3">
    <location>
        <begin position="28"/>
        <end position="273"/>
    </location>
</feature>
<keyword evidence="2" id="KW-0472">Membrane</keyword>
<keyword evidence="2" id="KW-0812">Transmembrane</keyword>
<evidence type="ECO:0000256" key="2">
    <source>
        <dbReference type="SAM" id="Phobius"/>
    </source>
</evidence>
<name>A0A179DD18_9SPHI</name>
<accession>A0A179DD18</accession>
<comment type="caution">
    <text evidence="4">The sequence shown here is derived from an EMBL/GenBank/DDBJ whole genome shotgun (WGS) entry which is preliminary data.</text>
</comment>
<dbReference type="AlphaFoldDB" id="A0A179DD18"/>
<dbReference type="RefSeq" id="WP_068822957.1">
    <property type="nucleotide sequence ID" value="NZ_LWHJ01000029.1"/>
</dbReference>
<dbReference type="STRING" id="1826909.A5893_12200"/>
<dbReference type="SUPFAM" id="SSF51735">
    <property type="entry name" value="NAD(P)-binding Rossmann-fold domains"/>
    <property type="match status" value="1"/>
</dbReference>
<dbReference type="Pfam" id="PF01370">
    <property type="entry name" value="Epimerase"/>
    <property type="match status" value="1"/>
</dbReference>